<dbReference type="AlphaFoldDB" id="A0AAV6L0Z8"/>
<organism evidence="2 3">
    <name type="scientific">Rhododendron griersonianum</name>
    <dbReference type="NCBI Taxonomy" id="479676"/>
    <lineage>
        <taxon>Eukaryota</taxon>
        <taxon>Viridiplantae</taxon>
        <taxon>Streptophyta</taxon>
        <taxon>Embryophyta</taxon>
        <taxon>Tracheophyta</taxon>
        <taxon>Spermatophyta</taxon>
        <taxon>Magnoliopsida</taxon>
        <taxon>eudicotyledons</taxon>
        <taxon>Gunneridae</taxon>
        <taxon>Pentapetalae</taxon>
        <taxon>asterids</taxon>
        <taxon>Ericales</taxon>
        <taxon>Ericaceae</taxon>
        <taxon>Ericoideae</taxon>
        <taxon>Rhodoreae</taxon>
        <taxon>Rhododendron</taxon>
    </lineage>
</organism>
<evidence type="ECO:0000313" key="3">
    <source>
        <dbReference type="Proteomes" id="UP000823749"/>
    </source>
</evidence>
<comment type="caution">
    <text evidence="2">The sequence shown here is derived from an EMBL/GenBank/DDBJ whole genome shotgun (WGS) entry which is preliminary data.</text>
</comment>
<gene>
    <name evidence="2" type="ORF">RHGRI_008477</name>
</gene>
<evidence type="ECO:0000256" key="1">
    <source>
        <dbReference type="SAM" id="MobiDB-lite"/>
    </source>
</evidence>
<sequence>MNTLLNNSGAAIVAYIQPSSEIAGALCPDKASSADRDFRGANYNFHASNSAANGQHEATKRWKPPRRGAVKTNSYVHP</sequence>
<dbReference type="Proteomes" id="UP000823749">
    <property type="component" value="Chromosome 3"/>
</dbReference>
<dbReference type="EMBL" id="JACTNZ010000003">
    <property type="protein sequence ID" value="KAG5558546.1"/>
    <property type="molecule type" value="Genomic_DNA"/>
</dbReference>
<protein>
    <submittedName>
        <fullName evidence="2">Uncharacterized protein</fullName>
    </submittedName>
</protein>
<accession>A0AAV6L0Z8</accession>
<evidence type="ECO:0000313" key="2">
    <source>
        <dbReference type="EMBL" id="KAG5558546.1"/>
    </source>
</evidence>
<keyword evidence="3" id="KW-1185">Reference proteome</keyword>
<feature type="region of interest" description="Disordered" evidence="1">
    <location>
        <begin position="46"/>
        <end position="78"/>
    </location>
</feature>
<proteinExistence type="predicted"/>
<name>A0AAV6L0Z8_9ERIC</name>
<reference evidence="2" key="1">
    <citation type="submission" date="2020-08" db="EMBL/GenBank/DDBJ databases">
        <title>Plant Genome Project.</title>
        <authorList>
            <person name="Zhang R.-G."/>
        </authorList>
    </citation>
    <scope>NUCLEOTIDE SEQUENCE</scope>
    <source>
        <strain evidence="2">WSP0</strain>
        <tissue evidence="2">Leaf</tissue>
    </source>
</reference>